<dbReference type="AlphaFoldDB" id="A0A0A6Y132"/>
<dbReference type="PROSITE" id="PS51704">
    <property type="entry name" value="GP_PDE"/>
    <property type="match status" value="1"/>
</dbReference>
<dbReference type="OrthoDB" id="384721at2"/>
<reference evidence="2 4" key="1">
    <citation type="submission" date="2014-10" db="EMBL/GenBank/DDBJ databases">
        <title>Draft genome of phytase producing Bacillus ginsengihumi strain M2.11.</title>
        <authorList>
            <person name="Toymentseva A."/>
            <person name="Boulygina E.A."/>
            <person name="Kazakov S.V."/>
            <person name="Kayumov I."/>
            <person name="Suleimanova A.D."/>
            <person name="Mardanova A.M."/>
            <person name="Maria S.N."/>
            <person name="Sergey M.Y."/>
            <person name="Sharipova M.R."/>
        </authorList>
    </citation>
    <scope>NUCLEOTIDE SEQUENCE [LARGE SCALE GENOMIC DNA]</scope>
    <source>
        <strain evidence="2 4">M2.11</strain>
    </source>
</reference>
<dbReference type="STRING" id="363870.NG54_05770"/>
<keyword evidence="5" id="KW-1185">Reference proteome</keyword>
<sequence length="239" mass="27613">MTLIFAHRGSAGTHPENTMAAYVEAERAGADGIELDVQLSKDGQLVVIHDETINRTTNGKGYVKDYTLNELKRFNILTKQQHILKIPTLEEVFDWLKTNDLYCNIELKTSKIRYDFIEEKVIALIKRYHFEDRMLISSFNHYSIIQCYRLAPEVEIAPLYSEVLFMPWVYAKSIQAKGIHPNVKTINDALIQASMENGIAVRPYTVDKEEDMKRLFKLQCSAIITDYPEKAVTLRRKHT</sequence>
<dbReference type="GO" id="GO:0006629">
    <property type="term" value="P:lipid metabolic process"/>
    <property type="evidence" value="ECO:0007669"/>
    <property type="project" value="InterPro"/>
</dbReference>
<evidence type="ECO:0000313" key="5">
    <source>
        <dbReference type="Proteomes" id="UP000476934"/>
    </source>
</evidence>
<dbReference type="GO" id="GO:0008081">
    <property type="term" value="F:phosphoric diester hydrolase activity"/>
    <property type="evidence" value="ECO:0007669"/>
    <property type="project" value="InterPro"/>
</dbReference>
<accession>A0A0A6Y132</accession>
<dbReference type="EMBL" id="JAAIWK010000012">
    <property type="protein sequence ID" value="NEY20090.1"/>
    <property type="molecule type" value="Genomic_DNA"/>
</dbReference>
<dbReference type="Proteomes" id="UP000476934">
    <property type="component" value="Unassembled WGS sequence"/>
</dbReference>
<evidence type="ECO:0000313" key="3">
    <source>
        <dbReference type="EMBL" id="NEY20090.1"/>
    </source>
</evidence>
<dbReference type="Gene3D" id="3.20.20.190">
    <property type="entry name" value="Phosphatidylinositol (PI) phosphodiesterase"/>
    <property type="match status" value="1"/>
</dbReference>
<dbReference type="PANTHER" id="PTHR46211:SF1">
    <property type="entry name" value="GLYCEROPHOSPHODIESTER PHOSPHODIESTERASE, CYTOPLASMIC"/>
    <property type="match status" value="1"/>
</dbReference>
<gene>
    <name evidence="3" type="ORF">G4D61_08930</name>
    <name evidence="2" type="ORF">NG54_05770</name>
</gene>
<proteinExistence type="predicted"/>
<dbReference type="InterPro" id="IPR017946">
    <property type="entry name" value="PLC-like_Pdiesterase_TIM-brl"/>
</dbReference>
<dbReference type="Pfam" id="PF03009">
    <property type="entry name" value="GDPD"/>
    <property type="match status" value="1"/>
</dbReference>
<dbReference type="PANTHER" id="PTHR46211">
    <property type="entry name" value="GLYCEROPHOSPHORYL DIESTER PHOSPHODIESTERASE"/>
    <property type="match status" value="1"/>
</dbReference>
<dbReference type="SUPFAM" id="SSF51695">
    <property type="entry name" value="PLC-like phosphodiesterases"/>
    <property type="match status" value="1"/>
</dbReference>
<organism evidence="2 4">
    <name type="scientific">Heyndrickxia ginsengihumi</name>
    <dbReference type="NCBI Taxonomy" id="363870"/>
    <lineage>
        <taxon>Bacteria</taxon>
        <taxon>Bacillati</taxon>
        <taxon>Bacillota</taxon>
        <taxon>Bacilli</taxon>
        <taxon>Bacillales</taxon>
        <taxon>Bacillaceae</taxon>
        <taxon>Heyndrickxia</taxon>
    </lineage>
</organism>
<dbReference type="EMBL" id="JRUN01000012">
    <property type="protein sequence ID" value="KHD85997.1"/>
    <property type="molecule type" value="Genomic_DNA"/>
</dbReference>
<dbReference type="InterPro" id="IPR030395">
    <property type="entry name" value="GP_PDE_dom"/>
</dbReference>
<dbReference type="RefSeq" id="WP_035353834.1">
    <property type="nucleotide sequence ID" value="NZ_JAAIWK010000012.1"/>
</dbReference>
<reference evidence="3 5" key="3">
    <citation type="submission" date="2020-03" db="EMBL/GenBank/DDBJ databases">
        <title>Bacillus aquiflavi sp. nov., isolated from yellow water of strong flavor Chinese baijiu in Yibin region of China.</title>
        <authorList>
            <person name="Xie J."/>
        </authorList>
    </citation>
    <scope>NUCLEOTIDE SEQUENCE [LARGE SCALE GENOMIC DNA]</scope>
    <source>
        <strain evidence="3 5">Gsoil 114</strain>
    </source>
</reference>
<feature type="domain" description="GP-PDE" evidence="1">
    <location>
        <begin position="2"/>
        <end position="235"/>
    </location>
</feature>
<evidence type="ECO:0000259" key="1">
    <source>
        <dbReference type="PROSITE" id="PS51704"/>
    </source>
</evidence>
<reference evidence="3" key="2">
    <citation type="submission" date="2020-02" db="EMBL/GenBank/DDBJ databases">
        <authorList>
            <person name="Feng H."/>
        </authorList>
    </citation>
    <scope>NUCLEOTIDE SEQUENCE [LARGE SCALE GENOMIC DNA]</scope>
    <source>
        <strain evidence="3">Gsoil 114</strain>
    </source>
</reference>
<dbReference type="Proteomes" id="UP000030588">
    <property type="component" value="Unassembled WGS sequence"/>
</dbReference>
<evidence type="ECO:0000313" key="2">
    <source>
        <dbReference type="EMBL" id="KHD85997.1"/>
    </source>
</evidence>
<protein>
    <submittedName>
        <fullName evidence="3">Glycerophosphodiester phosphodiesterase</fullName>
    </submittedName>
</protein>
<evidence type="ECO:0000313" key="4">
    <source>
        <dbReference type="Proteomes" id="UP000030588"/>
    </source>
</evidence>
<dbReference type="CDD" id="cd08563">
    <property type="entry name" value="GDPD_TtGDE_like"/>
    <property type="match status" value="1"/>
</dbReference>
<comment type="caution">
    <text evidence="2">The sequence shown here is derived from an EMBL/GenBank/DDBJ whole genome shotgun (WGS) entry which is preliminary data.</text>
</comment>
<name>A0A0A6Y132_9BACI</name>